<organism evidence="4 5">
    <name type="scientific">Telluria antibiotica</name>
    <dbReference type="NCBI Taxonomy" id="2717319"/>
    <lineage>
        <taxon>Bacteria</taxon>
        <taxon>Pseudomonadati</taxon>
        <taxon>Pseudomonadota</taxon>
        <taxon>Betaproteobacteria</taxon>
        <taxon>Burkholderiales</taxon>
        <taxon>Oxalobacteraceae</taxon>
        <taxon>Telluria group</taxon>
        <taxon>Telluria</taxon>
    </lineage>
</organism>
<feature type="domain" description="Beta-lactamase-related" evidence="2">
    <location>
        <begin position="62"/>
        <end position="389"/>
    </location>
</feature>
<dbReference type="InterPro" id="IPR001466">
    <property type="entry name" value="Beta-lactam-related"/>
</dbReference>
<comment type="caution">
    <text evidence="4">The sequence shown here is derived from an EMBL/GenBank/DDBJ whole genome shotgun (WGS) entry which is preliminary data.</text>
</comment>
<dbReference type="GO" id="GO:0016787">
    <property type="term" value="F:hydrolase activity"/>
    <property type="evidence" value="ECO:0007669"/>
    <property type="project" value="UniProtKB-KW"/>
</dbReference>
<dbReference type="InterPro" id="IPR012338">
    <property type="entry name" value="Beta-lactam/transpept-like"/>
</dbReference>
<feature type="chain" id="PRO_5046403378" evidence="1">
    <location>
        <begin position="19"/>
        <end position="552"/>
    </location>
</feature>
<evidence type="ECO:0000259" key="2">
    <source>
        <dbReference type="Pfam" id="PF00144"/>
    </source>
</evidence>
<evidence type="ECO:0000259" key="3">
    <source>
        <dbReference type="Pfam" id="PF11954"/>
    </source>
</evidence>
<dbReference type="Gene3D" id="2.40.128.600">
    <property type="match status" value="1"/>
</dbReference>
<dbReference type="Pfam" id="PF00144">
    <property type="entry name" value="Beta-lactamase"/>
    <property type="match status" value="1"/>
</dbReference>
<evidence type="ECO:0000256" key="1">
    <source>
        <dbReference type="SAM" id="SignalP"/>
    </source>
</evidence>
<dbReference type="EMBL" id="JAAQOM010000003">
    <property type="protein sequence ID" value="NIA53392.1"/>
    <property type="molecule type" value="Genomic_DNA"/>
</dbReference>
<dbReference type="Proteomes" id="UP000716322">
    <property type="component" value="Unassembled WGS sequence"/>
</dbReference>
<evidence type="ECO:0000313" key="5">
    <source>
        <dbReference type="Proteomes" id="UP000716322"/>
    </source>
</evidence>
<accession>A0ABX0P7X6</accession>
<gene>
    <name evidence="4" type="ORF">HAV22_06960</name>
</gene>
<dbReference type="PANTHER" id="PTHR46825">
    <property type="entry name" value="D-ALANYL-D-ALANINE-CARBOXYPEPTIDASE/ENDOPEPTIDASE AMPH"/>
    <property type="match status" value="1"/>
</dbReference>
<keyword evidence="4" id="KW-0378">Hydrolase</keyword>
<keyword evidence="1" id="KW-0732">Signal</keyword>
<dbReference type="SUPFAM" id="SSF56601">
    <property type="entry name" value="beta-lactamase/transpeptidase-like"/>
    <property type="match status" value="1"/>
</dbReference>
<feature type="domain" description="Peptidase S12 Pab87-related C-terminal" evidence="3">
    <location>
        <begin position="437"/>
        <end position="542"/>
    </location>
</feature>
<dbReference type="Pfam" id="PF11954">
    <property type="entry name" value="DUF3471"/>
    <property type="match status" value="1"/>
</dbReference>
<sequence length="552" mass="59879">MNRIAAAILLALSGAALAQTSTAPVAPSASAPVFAPAAAVDAAAVLNAHLADDVTRTMKLFDVPGIAIAVVKDGKVVATRGFGVRKLGAPDKVDGRTLFEIASNSKAFTAAALAMLVDEGKLAWDDPVTKHLPDFQMYDAYVTHEMTVRDLLTHRSGLGLGAGDLLWWPTTNFSTDEIIHELRYIRPATSFRSSYAYDNLLYIVAGKIVAAKSGKTWGETIRDRILRPVGMTATTTSLAQNKGNPDVANAHSKIDDKIAAVKAMPVANAVGAVGINTNAEDIARWMNVLLAGGRVGRDSSGKEVRLYSEKQAREMWTAQTPMPITEPDPKLAATRPNFLAYGLGFQLRDWQGKLLAMHSGALQGFYSKVVLVPEAKLGIAILTNAESGGSLNALQYQLLDRMLNPAATTDWIGTVKAVDDESHAKELERLGKANAARAEKSQPSLAPTAYDGDYEDPWYGLATIRHVGGKQLLTLSRTPDLTGELEHYQYDTFIVRWKERNFNADAYVTFALNPDGSIERMRMQPISTETDFSYDFQDLNFTPVKKEAPKAP</sequence>
<dbReference type="Gene3D" id="3.40.710.10">
    <property type="entry name" value="DD-peptidase/beta-lactamase superfamily"/>
    <property type="match status" value="1"/>
</dbReference>
<proteinExistence type="predicted"/>
<name>A0ABX0P7X6_9BURK</name>
<dbReference type="InterPro" id="IPR021860">
    <property type="entry name" value="Peptidase_S12_Pab87-rel_C"/>
</dbReference>
<protein>
    <submittedName>
        <fullName evidence="4">Serine hydrolase</fullName>
    </submittedName>
</protein>
<dbReference type="PANTHER" id="PTHR46825:SF15">
    <property type="entry name" value="BETA-LACTAMASE-RELATED DOMAIN-CONTAINING PROTEIN"/>
    <property type="match status" value="1"/>
</dbReference>
<keyword evidence="5" id="KW-1185">Reference proteome</keyword>
<dbReference type="RefSeq" id="WP_166857908.1">
    <property type="nucleotide sequence ID" value="NZ_JAAQOM010000003.1"/>
</dbReference>
<reference evidence="4 5" key="1">
    <citation type="submission" date="2020-03" db="EMBL/GenBank/DDBJ databases">
        <title>Genome sequence of strain Massilia sp. TW-1.</title>
        <authorList>
            <person name="Chaudhary D.K."/>
        </authorList>
    </citation>
    <scope>NUCLEOTIDE SEQUENCE [LARGE SCALE GENOMIC DNA]</scope>
    <source>
        <strain evidence="4 5">TW-1</strain>
    </source>
</reference>
<dbReference type="InterPro" id="IPR050491">
    <property type="entry name" value="AmpC-like"/>
</dbReference>
<feature type="signal peptide" evidence="1">
    <location>
        <begin position="1"/>
        <end position="18"/>
    </location>
</feature>
<evidence type="ECO:0000313" key="4">
    <source>
        <dbReference type="EMBL" id="NIA53392.1"/>
    </source>
</evidence>